<organism evidence="4 5">
    <name type="scientific">Mucilaginibacter ginkgonis</name>
    <dbReference type="NCBI Taxonomy" id="2682091"/>
    <lineage>
        <taxon>Bacteria</taxon>
        <taxon>Pseudomonadati</taxon>
        <taxon>Bacteroidota</taxon>
        <taxon>Sphingobacteriia</taxon>
        <taxon>Sphingobacteriales</taxon>
        <taxon>Sphingobacteriaceae</taxon>
        <taxon>Mucilaginibacter</taxon>
    </lineage>
</organism>
<keyword evidence="2" id="KW-0472">Membrane</keyword>
<dbReference type="CDD" id="cd07185">
    <property type="entry name" value="OmpA_C-like"/>
    <property type="match status" value="1"/>
</dbReference>
<dbReference type="InterPro" id="IPR036737">
    <property type="entry name" value="OmpA-like_sf"/>
</dbReference>
<protein>
    <submittedName>
        <fullName evidence="4">OmpA family protein</fullName>
    </submittedName>
</protein>
<proteinExistence type="predicted"/>
<dbReference type="InterPro" id="IPR050330">
    <property type="entry name" value="Bact_OuterMem_StrucFunc"/>
</dbReference>
<evidence type="ECO:0000313" key="4">
    <source>
        <dbReference type="EMBL" id="QQL51230.1"/>
    </source>
</evidence>
<dbReference type="InterPro" id="IPR006690">
    <property type="entry name" value="OMPA-like_CS"/>
</dbReference>
<reference evidence="4 5" key="1">
    <citation type="submission" date="2020-12" db="EMBL/GenBank/DDBJ databases">
        <title>HMF7856_wgs.fasta genome submission.</title>
        <authorList>
            <person name="Kang H."/>
            <person name="Kim H."/>
            <person name="Joh K."/>
        </authorList>
    </citation>
    <scope>NUCLEOTIDE SEQUENCE [LARGE SCALE GENOMIC DNA]</scope>
    <source>
        <strain evidence="4 5">HMF7856</strain>
    </source>
</reference>
<dbReference type="RefSeq" id="WP_157523804.1">
    <property type="nucleotide sequence ID" value="NZ_CP066775.1"/>
</dbReference>
<dbReference type="Proteomes" id="UP000429232">
    <property type="component" value="Chromosome"/>
</dbReference>
<name>A0A6I4I157_9SPHI</name>
<dbReference type="PRINTS" id="PR01021">
    <property type="entry name" value="OMPADOMAIN"/>
</dbReference>
<dbReference type="GO" id="GO:0009279">
    <property type="term" value="C:cell outer membrane"/>
    <property type="evidence" value="ECO:0007669"/>
    <property type="project" value="UniProtKB-SubCell"/>
</dbReference>
<dbReference type="PANTHER" id="PTHR30329:SF21">
    <property type="entry name" value="LIPOPROTEIN YIAD-RELATED"/>
    <property type="match status" value="1"/>
</dbReference>
<dbReference type="PROSITE" id="PS51123">
    <property type="entry name" value="OMPA_2"/>
    <property type="match status" value="1"/>
</dbReference>
<evidence type="ECO:0000313" key="5">
    <source>
        <dbReference type="Proteomes" id="UP000429232"/>
    </source>
</evidence>
<dbReference type="AlphaFoldDB" id="A0A6I4I157"/>
<dbReference type="Gene3D" id="3.30.1330.60">
    <property type="entry name" value="OmpA-like domain"/>
    <property type="match status" value="1"/>
</dbReference>
<sequence length="157" mass="16938">MKTTQNKIKIMAAAVVFLGMSAGLQSFATKGHFSSKAKSTAKRADISNVKNKNISFGFNRAAITADYYAELAKVATLMQQNNAAVKLSGHADNVGGYVYNWKLSEARAQAVKDYLIGKGIDSSRVAATGFGDTKPIASNKTQTGRLKNRRVEIKFAQ</sequence>
<keyword evidence="5" id="KW-1185">Reference proteome</keyword>
<dbReference type="PRINTS" id="PR01023">
    <property type="entry name" value="NAFLGMOTY"/>
</dbReference>
<dbReference type="KEGG" id="mgik:GO620_007220"/>
<evidence type="ECO:0000256" key="3">
    <source>
        <dbReference type="ARBA" id="ARBA00023237"/>
    </source>
</evidence>
<evidence type="ECO:0000256" key="2">
    <source>
        <dbReference type="ARBA" id="ARBA00023136"/>
    </source>
</evidence>
<dbReference type="InterPro" id="IPR006665">
    <property type="entry name" value="OmpA-like"/>
</dbReference>
<keyword evidence="3" id="KW-0998">Cell outer membrane</keyword>
<accession>A0A6I4I157</accession>
<dbReference type="Pfam" id="PF00691">
    <property type="entry name" value="OmpA"/>
    <property type="match status" value="1"/>
</dbReference>
<dbReference type="PROSITE" id="PS01068">
    <property type="entry name" value="OMPA_1"/>
    <property type="match status" value="1"/>
</dbReference>
<evidence type="ECO:0000256" key="1">
    <source>
        <dbReference type="ARBA" id="ARBA00004442"/>
    </source>
</evidence>
<comment type="subcellular location">
    <subcellularLocation>
        <location evidence="1">Cell outer membrane</location>
    </subcellularLocation>
</comment>
<dbReference type="EMBL" id="CP066775">
    <property type="protein sequence ID" value="QQL51230.1"/>
    <property type="molecule type" value="Genomic_DNA"/>
</dbReference>
<dbReference type="PANTHER" id="PTHR30329">
    <property type="entry name" value="STATOR ELEMENT OF FLAGELLAR MOTOR COMPLEX"/>
    <property type="match status" value="1"/>
</dbReference>
<gene>
    <name evidence="4" type="ORF">GO620_007220</name>
</gene>
<dbReference type="InterPro" id="IPR006664">
    <property type="entry name" value="OMP_bac"/>
</dbReference>
<dbReference type="SUPFAM" id="SSF103088">
    <property type="entry name" value="OmpA-like"/>
    <property type="match status" value="1"/>
</dbReference>